<dbReference type="InterPro" id="IPR013083">
    <property type="entry name" value="Znf_RING/FYVE/PHD"/>
</dbReference>
<keyword evidence="3" id="KW-0862">Zinc</keyword>
<feature type="compositionally biased region" description="Basic and acidic residues" evidence="6">
    <location>
        <begin position="415"/>
        <end position="426"/>
    </location>
</feature>
<reference evidence="8 9" key="1">
    <citation type="submission" date="2015-09" db="EMBL/GenBank/DDBJ databases">
        <title>Trachymyrmex zeteki WGS genome.</title>
        <authorList>
            <person name="Nygaard S."/>
            <person name="Hu H."/>
            <person name="Boomsma J."/>
            <person name="Zhang G."/>
        </authorList>
    </citation>
    <scope>NUCLEOTIDE SEQUENCE [LARGE SCALE GENOMIC DNA]</scope>
    <source>
        <strain evidence="8">Tzet28-1</strain>
        <tissue evidence="8">Whole body</tissue>
    </source>
</reference>
<evidence type="ECO:0000256" key="6">
    <source>
        <dbReference type="SAM" id="MobiDB-lite"/>
    </source>
</evidence>
<dbReference type="Pfam" id="PF13639">
    <property type="entry name" value="zf-RING_2"/>
    <property type="match status" value="1"/>
</dbReference>
<dbReference type="KEGG" id="mzt:108721528"/>
<sequence length="446" mass="52088">MNIVCVICSDMLTPSDDVFHTPCGHIFHYPCLLQWLDRSKTCPQCRVITTNRTIHRIYFNFSNNDSIVEDPASLQNKIDNLNFQLKVKDKKFSDLTEDNDKLKNETAGLRQRVIEVENEVNGKNSAIYACNEQIKFYKQRCSNAENDRKEKEKLTEKLKLLKNVQNLIDDSSKSNVEDITMQTNDISKLRIYIGILKKELESMREKSKVLRNKYKNEQQKFMQVSKRNKFLAQEYAKQNELKQRSTELEEHLKRCETENISLQTQLFNIQTDAQKFVCCNKIFTEQEESYEQENLKAHKEFCTVKSNKTMTEYMTKKEYIIKFEKSNSCIIDPNSTENIPRNKSQDFFSMRNHGMKRQKSNNNLKIPSTLVKKSRINSPNQKTASGRGMSFDGFGGHAKYDKFPDPISSSHVKKTREDSKMSKPKLDTGNNQKIDDLLMFYTDIII</sequence>
<feature type="coiled-coil region" evidence="5">
    <location>
        <begin position="193"/>
        <end position="265"/>
    </location>
</feature>
<evidence type="ECO:0000259" key="7">
    <source>
        <dbReference type="PROSITE" id="PS50089"/>
    </source>
</evidence>
<dbReference type="STRING" id="64791.A0A151XJC2"/>
<evidence type="ECO:0000313" key="8">
    <source>
        <dbReference type="EMBL" id="KYQ60512.1"/>
    </source>
</evidence>
<dbReference type="GO" id="GO:0031297">
    <property type="term" value="P:replication fork processing"/>
    <property type="evidence" value="ECO:0007669"/>
    <property type="project" value="TreeGrafter"/>
</dbReference>
<dbReference type="OrthoDB" id="8062037at2759"/>
<evidence type="ECO:0000256" key="2">
    <source>
        <dbReference type="ARBA" id="ARBA00022771"/>
    </source>
</evidence>
<dbReference type="SMART" id="SM00184">
    <property type="entry name" value="RING"/>
    <property type="match status" value="1"/>
</dbReference>
<keyword evidence="5" id="KW-0175">Coiled coil</keyword>
<keyword evidence="2 4" id="KW-0863">Zinc-finger</keyword>
<dbReference type="GO" id="GO:0061630">
    <property type="term" value="F:ubiquitin protein ligase activity"/>
    <property type="evidence" value="ECO:0007669"/>
    <property type="project" value="TreeGrafter"/>
</dbReference>
<dbReference type="PANTHER" id="PTHR46569">
    <property type="entry name" value="E3 UBIQUITIN-PROTEIN LIGASE TRAIP"/>
    <property type="match status" value="1"/>
</dbReference>
<protein>
    <submittedName>
        <fullName evidence="8">TRAF-interacting protein</fullName>
    </submittedName>
</protein>
<dbReference type="GO" id="GO:0005634">
    <property type="term" value="C:nucleus"/>
    <property type="evidence" value="ECO:0007669"/>
    <property type="project" value="TreeGrafter"/>
</dbReference>
<evidence type="ECO:0000313" key="9">
    <source>
        <dbReference type="Proteomes" id="UP000075809"/>
    </source>
</evidence>
<accession>A0A151XJC2</accession>
<dbReference type="AlphaFoldDB" id="A0A151XJC2"/>
<feature type="region of interest" description="Disordered" evidence="6">
    <location>
        <begin position="402"/>
        <end position="429"/>
    </location>
</feature>
<gene>
    <name evidence="8" type="ORF">ALC60_00495</name>
</gene>
<dbReference type="EMBL" id="KQ982074">
    <property type="protein sequence ID" value="KYQ60512.1"/>
    <property type="molecule type" value="Genomic_DNA"/>
</dbReference>
<proteinExistence type="predicted"/>
<dbReference type="InterPro" id="IPR001841">
    <property type="entry name" value="Znf_RING"/>
</dbReference>
<dbReference type="GO" id="GO:0016567">
    <property type="term" value="P:protein ubiquitination"/>
    <property type="evidence" value="ECO:0007669"/>
    <property type="project" value="TreeGrafter"/>
</dbReference>
<feature type="domain" description="RING-type" evidence="7">
    <location>
        <begin position="5"/>
        <end position="46"/>
    </location>
</feature>
<evidence type="ECO:0000256" key="3">
    <source>
        <dbReference type="ARBA" id="ARBA00022833"/>
    </source>
</evidence>
<evidence type="ECO:0000256" key="5">
    <source>
        <dbReference type="SAM" id="Coils"/>
    </source>
</evidence>
<feature type="coiled-coil region" evidence="5">
    <location>
        <begin position="85"/>
        <end position="164"/>
    </location>
</feature>
<dbReference type="GO" id="GO:0008270">
    <property type="term" value="F:zinc ion binding"/>
    <property type="evidence" value="ECO:0007669"/>
    <property type="project" value="UniProtKB-KW"/>
</dbReference>
<evidence type="ECO:0000256" key="4">
    <source>
        <dbReference type="PROSITE-ProRule" id="PRU00175"/>
    </source>
</evidence>
<dbReference type="PANTHER" id="PTHR46569:SF1">
    <property type="entry name" value="E3 UBIQUITIN-PROTEIN LIGASE RFWD3-RELATED"/>
    <property type="match status" value="1"/>
</dbReference>
<dbReference type="InterPro" id="IPR052639">
    <property type="entry name" value="TRAIP_ubiq-protein_ligase"/>
</dbReference>
<dbReference type="PROSITE" id="PS50089">
    <property type="entry name" value="ZF_RING_2"/>
    <property type="match status" value="1"/>
</dbReference>
<dbReference type="InterPro" id="IPR011016">
    <property type="entry name" value="Znf_RING-CH"/>
</dbReference>
<name>A0A151XJC2_9HYME</name>
<keyword evidence="9" id="KW-1185">Reference proteome</keyword>
<dbReference type="Proteomes" id="UP000075809">
    <property type="component" value="Unassembled WGS sequence"/>
</dbReference>
<organism evidence="8 9">
    <name type="scientific">Mycetomoellerius zeteki</name>
    <dbReference type="NCBI Taxonomy" id="64791"/>
    <lineage>
        <taxon>Eukaryota</taxon>
        <taxon>Metazoa</taxon>
        <taxon>Ecdysozoa</taxon>
        <taxon>Arthropoda</taxon>
        <taxon>Hexapoda</taxon>
        <taxon>Insecta</taxon>
        <taxon>Pterygota</taxon>
        <taxon>Neoptera</taxon>
        <taxon>Endopterygota</taxon>
        <taxon>Hymenoptera</taxon>
        <taxon>Apocrita</taxon>
        <taxon>Aculeata</taxon>
        <taxon>Formicoidea</taxon>
        <taxon>Formicidae</taxon>
        <taxon>Myrmicinae</taxon>
        <taxon>Mycetomoellerius</taxon>
    </lineage>
</organism>
<evidence type="ECO:0000256" key="1">
    <source>
        <dbReference type="ARBA" id="ARBA00022723"/>
    </source>
</evidence>
<dbReference type="SMART" id="SM00744">
    <property type="entry name" value="RINGv"/>
    <property type="match status" value="1"/>
</dbReference>
<dbReference type="Gene3D" id="3.30.40.10">
    <property type="entry name" value="Zinc/RING finger domain, C3HC4 (zinc finger)"/>
    <property type="match status" value="1"/>
</dbReference>
<keyword evidence="1" id="KW-0479">Metal-binding</keyword>
<dbReference type="GO" id="GO:0090734">
    <property type="term" value="C:site of DNA damage"/>
    <property type="evidence" value="ECO:0007669"/>
    <property type="project" value="TreeGrafter"/>
</dbReference>
<dbReference type="SUPFAM" id="SSF57850">
    <property type="entry name" value="RING/U-box"/>
    <property type="match status" value="1"/>
</dbReference>